<accession>A0A183GPU4</accession>
<dbReference type="AlphaFoldDB" id="A0A183GPU4"/>
<feature type="compositionally biased region" description="Polar residues" evidence="1">
    <location>
        <begin position="41"/>
        <end position="69"/>
    </location>
</feature>
<feature type="region of interest" description="Disordered" evidence="1">
    <location>
        <begin position="41"/>
        <end position="73"/>
    </location>
</feature>
<dbReference type="WBParaSite" id="HPBE_0002471401-mRNA-1">
    <property type="protein sequence ID" value="HPBE_0002471401-mRNA-1"/>
    <property type="gene ID" value="HPBE_0002471401"/>
</dbReference>
<dbReference type="Gene3D" id="2.30.42.10">
    <property type="match status" value="1"/>
</dbReference>
<dbReference type="PROSITE" id="PS50106">
    <property type="entry name" value="PDZ"/>
    <property type="match status" value="1"/>
</dbReference>
<organism evidence="3 4">
    <name type="scientific">Heligmosomoides polygyrus</name>
    <name type="common">Parasitic roundworm</name>
    <dbReference type="NCBI Taxonomy" id="6339"/>
    <lineage>
        <taxon>Eukaryota</taxon>
        <taxon>Metazoa</taxon>
        <taxon>Ecdysozoa</taxon>
        <taxon>Nematoda</taxon>
        <taxon>Chromadorea</taxon>
        <taxon>Rhabditida</taxon>
        <taxon>Rhabditina</taxon>
        <taxon>Rhabditomorpha</taxon>
        <taxon>Strongyloidea</taxon>
        <taxon>Heligmosomidae</taxon>
        <taxon>Heligmosomoides</taxon>
    </lineage>
</organism>
<dbReference type="InterPro" id="IPR036034">
    <property type="entry name" value="PDZ_sf"/>
</dbReference>
<sequence length="142" mass="15574">LNRSVFPSAYMPSPPSAYAPPPSAYQNGGFYATLGRNSNYASYTQPTMSSQAPFSYTNGSAMRSSSNYASYPEPARPIYTTSHLNGHMNGMSLQNSVPPEQVGDQLISINGRDTKGLTHEEAIQLIKQHPTVRLTVRRHKLP</sequence>
<evidence type="ECO:0000256" key="1">
    <source>
        <dbReference type="SAM" id="MobiDB-lite"/>
    </source>
</evidence>
<reference evidence="4" key="1">
    <citation type="submission" date="2019-09" db="UniProtKB">
        <authorList>
            <consortium name="WormBaseParasite"/>
        </authorList>
    </citation>
    <scope>IDENTIFICATION</scope>
</reference>
<dbReference type="InterPro" id="IPR001478">
    <property type="entry name" value="PDZ"/>
</dbReference>
<feature type="domain" description="PDZ" evidence="2">
    <location>
        <begin position="101"/>
        <end position="128"/>
    </location>
</feature>
<protein>
    <submittedName>
        <fullName evidence="4">PDZ domain-containing protein</fullName>
    </submittedName>
</protein>
<dbReference type="SUPFAM" id="SSF50156">
    <property type="entry name" value="PDZ domain-like"/>
    <property type="match status" value="1"/>
</dbReference>
<evidence type="ECO:0000259" key="2">
    <source>
        <dbReference type="PROSITE" id="PS50106"/>
    </source>
</evidence>
<name>A0A183GPU4_HELPZ</name>
<evidence type="ECO:0000313" key="3">
    <source>
        <dbReference type="Proteomes" id="UP000050761"/>
    </source>
</evidence>
<evidence type="ECO:0000313" key="4">
    <source>
        <dbReference type="WBParaSite" id="HPBE_0002471401-mRNA-1"/>
    </source>
</evidence>
<proteinExistence type="predicted"/>
<dbReference type="Pfam" id="PF00595">
    <property type="entry name" value="PDZ"/>
    <property type="match status" value="1"/>
</dbReference>
<dbReference type="Proteomes" id="UP000050761">
    <property type="component" value="Unassembled WGS sequence"/>
</dbReference>
<keyword evidence="3" id="KW-1185">Reference proteome</keyword>